<gene>
    <name evidence="2" type="ORF">CNLFYP112_02147</name>
</gene>
<name>A0A6N2UJ70_9FIRM</name>
<feature type="transmembrane region" description="Helical" evidence="1">
    <location>
        <begin position="102"/>
        <end position="125"/>
    </location>
</feature>
<evidence type="ECO:0000256" key="1">
    <source>
        <dbReference type="SAM" id="Phobius"/>
    </source>
</evidence>
<feature type="transmembrane region" description="Helical" evidence="1">
    <location>
        <begin position="146"/>
        <end position="165"/>
    </location>
</feature>
<dbReference type="InterPro" id="IPR029468">
    <property type="entry name" value="O-ag_pol_Wzy"/>
</dbReference>
<reference evidence="2" key="1">
    <citation type="submission" date="2019-11" db="EMBL/GenBank/DDBJ databases">
        <authorList>
            <person name="Feng L."/>
        </authorList>
    </citation>
    <scope>NUCLEOTIDE SEQUENCE</scope>
    <source>
        <strain evidence="2">CnexileLFYP112</strain>
    </source>
</reference>
<keyword evidence="1" id="KW-0812">Transmembrane</keyword>
<organism evidence="2">
    <name type="scientific">[Clostridium] nexile</name>
    <dbReference type="NCBI Taxonomy" id="29361"/>
    <lineage>
        <taxon>Bacteria</taxon>
        <taxon>Bacillati</taxon>
        <taxon>Bacillota</taxon>
        <taxon>Clostridia</taxon>
        <taxon>Lachnospirales</taxon>
        <taxon>Lachnospiraceae</taxon>
        <taxon>Tyzzerella</taxon>
    </lineage>
</organism>
<dbReference type="EMBL" id="CACRTG010000021">
    <property type="protein sequence ID" value="VYT18404.1"/>
    <property type="molecule type" value="Genomic_DNA"/>
</dbReference>
<keyword evidence="1" id="KW-0472">Membrane</keyword>
<feature type="transmembrane region" description="Helical" evidence="1">
    <location>
        <begin position="15"/>
        <end position="33"/>
    </location>
</feature>
<dbReference type="NCBIfam" id="TIGR04370">
    <property type="entry name" value="glyco_rpt_poly"/>
    <property type="match status" value="1"/>
</dbReference>
<dbReference type="Pfam" id="PF14296">
    <property type="entry name" value="O-ag_pol_Wzy"/>
    <property type="match status" value="1"/>
</dbReference>
<proteinExistence type="predicted"/>
<evidence type="ECO:0000313" key="2">
    <source>
        <dbReference type="EMBL" id="VYT18404.1"/>
    </source>
</evidence>
<feature type="transmembrane region" description="Helical" evidence="1">
    <location>
        <begin position="302"/>
        <end position="325"/>
    </location>
</feature>
<feature type="transmembrane region" description="Helical" evidence="1">
    <location>
        <begin position="63"/>
        <end position="82"/>
    </location>
</feature>
<protein>
    <recommendedName>
        <fullName evidence="3">O-antigen polysaccharide polymerase Wzy</fullName>
    </recommendedName>
</protein>
<feature type="transmembrane region" description="Helical" evidence="1">
    <location>
        <begin position="270"/>
        <end position="290"/>
    </location>
</feature>
<feature type="transmembrane region" description="Helical" evidence="1">
    <location>
        <begin position="192"/>
        <end position="211"/>
    </location>
</feature>
<sequence length="502" mass="57581">MKNIVFFEKLSKSQISRCILGMASVIMLIVGIINGGFNLLLISMTLLLCHNIVYAFEDIRESVLFLIIHITIFTFLISRPLIGMFRGESWWTASSQAAENVYASIYFIWISMSMLWIGAIGGRVYAEKKTGIIAKKDNEKRENFRIHLQIVAEIVFYLTMCFFLIQEGEKLLYMLGKTYTEYYVSFHSQLPGIIYTIASFMKYSLCIFLATFPSKKRAFIPLALYVISAIPELIIGVRNPIMLNCLFVFLYYAIRDICRDKEKWIGRVEKILTCIVAPASLIFMTVYAYIRSGLGIANRNIFQLFIDFFYGQGVTFNVLGIGYGYQTSLPERVGRNYTFGGIIDYIVHGRIGQMLWGTQGLPDGNNIINGVESNSLAHNLAYVTRTEDYLKGQGWGTSYMLENYIDFGYVGLIIFNLILGFLFIYMLRRFQKNMLVDTITLIALTSIFFIPRAEATGWLTFIVTIQFWACVIACYLGAYICTKCRWLQNILKMLHLYPKCKN</sequence>
<feature type="transmembrane region" description="Helical" evidence="1">
    <location>
        <begin position="434"/>
        <end position="451"/>
    </location>
</feature>
<accession>A0A6N2UJ70</accession>
<feature type="transmembrane region" description="Helical" evidence="1">
    <location>
        <begin position="218"/>
        <end position="235"/>
    </location>
</feature>
<dbReference type="AlphaFoldDB" id="A0A6N2UJ70"/>
<feature type="transmembrane region" description="Helical" evidence="1">
    <location>
        <begin position="407"/>
        <end position="427"/>
    </location>
</feature>
<evidence type="ECO:0008006" key="3">
    <source>
        <dbReference type="Google" id="ProtNLM"/>
    </source>
</evidence>
<feature type="transmembrane region" description="Helical" evidence="1">
    <location>
        <begin position="457"/>
        <end position="482"/>
    </location>
</feature>
<keyword evidence="1" id="KW-1133">Transmembrane helix</keyword>